<dbReference type="GO" id="GO:0016301">
    <property type="term" value="F:kinase activity"/>
    <property type="evidence" value="ECO:0007669"/>
    <property type="project" value="UniProtKB-KW"/>
</dbReference>
<dbReference type="HOGENOM" id="CLU_083312_0_0_6"/>
<gene>
    <name evidence="1" type="ordered locus">Metme_1339</name>
</gene>
<protein>
    <submittedName>
        <fullName evidence="1">HPr kinase</fullName>
    </submittedName>
</protein>
<name>F9ZY32_METMM</name>
<dbReference type="eggNOG" id="COG5265">
    <property type="taxonomic scope" value="Bacteria"/>
</dbReference>
<dbReference type="KEGG" id="mmt:Metme_1339"/>
<dbReference type="STRING" id="857087.Metme_1339"/>
<proteinExistence type="predicted"/>
<evidence type="ECO:0000313" key="2">
    <source>
        <dbReference type="Proteomes" id="UP000008888"/>
    </source>
</evidence>
<organism evidence="1 2">
    <name type="scientific">Methylomonas methanica (strain DSM 25384 / MC09)</name>
    <dbReference type="NCBI Taxonomy" id="857087"/>
    <lineage>
        <taxon>Bacteria</taxon>
        <taxon>Pseudomonadati</taxon>
        <taxon>Pseudomonadota</taxon>
        <taxon>Gammaproteobacteria</taxon>
        <taxon>Methylococcales</taxon>
        <taxon>Methylococcaceae</taxon>
        <taxon>Methylomonas</taxon>
    </lineage>
</organism>
<dbReference type="AlphaFoldDB" id="F9ZY32"/>
<reference key="2">
    <citation type="submission" date="2011-05" db="EMBL/GenBank/DDBJ databases">
        <title>Complete genome sequence of the aerobic marine methanotroph Methylomonas methanica MC09.</title>
        <authorList>
            <person name="Boden R."/>
            <person name="Cunliffe M."/>
            <person name="Scanlan J."/>
            <person name="Moussard H."/>
            <person name="Kits K.D."/>
            <person name="Klotz M."/>
            <person name="Jetten M."/>
            <person name="Vuilleumier S."/>
            <person name="Han J."/>
            <person name="Peters L."/>
            <person name="Mikhailova N."/>
            <person name="Teshima H."/>
            <person name="Tapia R."/>
            <person name="Kyrpides N."/>
            <person name="Ivanova N."/>
            <person name="Pagani I."/>
            <person name="Cheng J.-F."/>
            <person name="Goodwin L."/>
            <person name="Han C."/>
            <person name="Hauser L."/>
            <person name="Land M."/>
            <person name="Lapidus A."/>
            <person name="Lucas S."/>
            <person name="Pitluck S."/>
            <person name="Woyke T."/>
            <person name="Stein L.Y."/>
            <person name="Murrell C."/>
        </authorList>
    </citation>
    <scope>NUCLEOTIDE SEQUENCE</scope>
    <source>
        <strain>MC09</strain>
    </source>
</reference>
<dbReference type="SUPFAM" id="SSF53795">
    <property type="entry name" value="PEP carboxykinase-like"/>
    <property type="match status" value="1"/>
</dbReference>
<dbReference type="InterPro" id="IPR027600">
    <property type="entry name" value="HprK-rel_A"/>
</dbReference>
<accession>F9ZY32</accession>
<dbReference type="EMBL" id="CP002738">
    <property type="protein sequence ID" value="AEF99762.1"/>
    <property type="molecule type" value="Genomic_DNA"/>
</dbReference>
<dbReference type="RefSeq" id="WP_013818022.1">
    <property type="nucleotide sequence ID" value="NC_015572.1"/>
</dbReference>
<reference evidence="2" key="3">
    <citation type="submission" date="2011-05" db="EMBL/GenBank/DDBJ databases">
        <title>Complete sequence of Methylomonas methanica MC09.</title>
        <authorList>
            <consortium name="US DOE Joint Genome Institute"/>
            <person name="Lucas S."/>
            <person name="Han J."/>
            <person name="Lapidus A."/>
            <person name="Cheng J.-F."/>
            <person name="Goodwin L."/>
            <person name="Pitluck S."/>
            <person name="Peters L."/>
            <person name="Mikhailova N."/>
            <person name="Teshima H."/>
            <person name="Han C."/>
            <person name="Tapia R."/>
            <person name="Land M."/>
            <person name="Hauser L."/>
            <person name="Kyrpides N."/>
            <person name="Ivanova N."/>
            <person name="Pagani I."/>
            <person name="Stein L."/>
            <person name="Woyke T."/>
        </authorList>
    </citation>
    <scope>NUCLEOTIDE SEQUENCE [LARGE SCALE GENOMIC DNA]</scope>
    <source>
        <strain evidence="2">MC09</strain>
    </source>
</reference>
<keyword evidence="1" id="KW-0808">Transferase</keyword>
<dbReference type="NCBIfam" id="TIGR04352">
    <property type="entry name" value="HprK_rel_A"/>
    <property type="match status" value="1"/>
</dbReference>
<evidence type="ECO:0000313" key="1">
    <source>
        <dbReference type="EMBL" id="AEF99762.1"/>
    </source>
</evidence>
<reference evidence="1 2" key="1">
    <citation type="journal article" date="2011" name="J. Bacteriol.">
        <title>Complete Genome Sequence of the Aerobic Marine Methanotroph Methylomonas methanica MC09.</title>
        <authorList>
            <person name="Boden R."/>
            <person name="Cunliffe M."/>
            <person name="Scanlan J."/>
            <person name="Moussard H."/>
            <person name="Kits K.D."/>
            <person name="Klotz M.G."/>
            <person name="Jetten M.S."/>
            <person name="Vuilleumier S."/>
            <person name="Han J."/>
            <person name="Peters L."/>
            <person name="Mikhailova N."/>
            <person name="Teshima H."/>
            <person name="Tapia R."/>
            <person name="Kyrpides N."/>
            <person name="Ivanova N."/>
            <person name="Pagani I."/>
            <person name="Cheng J.F."/>
            <person name="Goodwin L."/>
            <person name="Han C."/>
            <person name="Hauser L."/>
            <person name="Land M.L."/>
            <person name="Lapidus A."/>
            <person name="Lucas S."/>
            <person name="Pitluck S."/>
            <person name="Woyke T."/>
            <person name="Stein L."/>
            <person name="Murrell J.C."/>
        </authorList>
    </citation>
    <scope>NUCLEOTIDE SEQUENCE [LARGE SCALE GENOMIC DNA]</scope>
    <source>
        <strain evidence="1 2">MC09</strain>
    </source>
</reference>
<dbReference type="Gene3D" id="3.40.50.300">
    <property type="entry name" value="P-loop containing nucleotide triphosphate hydrolases"/>
    <property type="match status" value="1"/>
</dbReference>
<keyword evidence="1" id="KW-0418">Kinase</keyword>
<dbReference type="Proteomes" id="UP000008888">
    <property type="component" value="Chromosome"/>
</dbReference>
<keyword evidence="2" id="KW-1185">Reference proteome</keyword>
<sequence>MRSTFSRQVNCWKLKIGPFNVNLNSNVPSISRHIEKLYQDYPLVLDDNPIDFYIAITRGGGFRYFYRPQVNFSFDGQKPFAPLPLTQAAGMFEWGLNWCVANTAHQFLIIHAVVVEKNGIVLILPGTPGSGKSTLCASLICQGWRLFSDEMALCSLEDGLIYPIPRPVSLKNQSIQIINEISRGIEFGQVISNTVKGDIAHMRVPKSAIVDQDLAIAPAFLIFPRYSPNSEAKLDVIPKSRALMMLVENSFNFNTLGDVAFECAVNLIDNVDCYSFEYPDLSASNKGLSSLF</sequence>
<dbReference type="InterPro" id="IPR027417">
    <property type="entry name" value="P-loop_NTPase"/>
</dbReference>